<name>A0A832J5U7_9GAMM</name>
<evidence type="ECO:0000313" key="1">
    <source>
        <dbReference type="EMBL" id="HHJ80269.1"/>
    </source>
</evidence>
<dbReference type="AlphaFoldDB" id="A0A832J5U7"/>
<organism evidence="1">
    <name type="scientific">Candidatus Tenderia electrophaga</name>
    <dbReference type="NCBI Taxonomy" id="1748243"/>
    <lineage>
        <taxon>Bacteria</taxon>
        <taxon>Pseudomonadati</taxon>
        <taxon>Pseudomonadota</taxon>
        <taxon>Gammaproteobacteria</taxon>
        <taxon>Candidatus Tenderiales</taxon>
        <taxon>Candidatus Tenderiaceae</taxon>
        <taxon>Candidatus Tenderia</taxon>
    </lineage>
</organism>
<dbReference type="Proteomes" id="UP000885832">
    <property type="component" value="Unassembled WGS sequence"/>
</dbReference>
<reference evidence="1" key="1">
    <citation type="journal article" date="2020" name="mSystems">
        <title>Genome- and Community-Level Interaction Insights into Carbon Utilization and Element Cycling Functions of Hydrothermarchaeota in Hydrothermal Sediment.</title>
        <authorList>
            <person name="Zhou Z."/>
            <person name="Liu Y."/>
            <person name="Xu W."/>
            <person name="Pan J."/>
            <person name="Luo Z.H."/>
            <person name="Li M."/>
        </authorList>
    </citation>
    <scope>NUCLEOTIDE SEQUENCE [LARGE SCALE GENOMIC DNA]</scope>
    <source>
        <strain evidence="1">HyVt-505</strain>
    </source>
</reference>
<dbReference type="SUPFAM" id="SSF56784">
    <property type="entry name" value="HAD-like"/>
    <property type="match status" value="1"/>
</dbReference>
<gene>
    <name evidence="1" type="ORF">ENJ65_01395</name>
</gene>
<comment type="caution">
    <text evidence="1">The sequence shown here is derived from an EMBL/GenBank/DDBJ whole genome shotgun (WGS) entry which is preliminary data.</text>
</comment>
<dbReference type="InterPro" id="IPR006439">
    <property type="entry name" value="HAD-SF_hydro_IA"/>
</dbReference>
<dbReference type="InterPro" id="IPR023214">
    <property type="entry name" value="HAD_sf"/>
</dbReference>
<feature type="non-terminal residue" evidence="1">
    <location>
        <position position="180"/>
    </location>
</feature>
<dbReference type="EMBL" id="DRNF01000091">
    <property type="protein sequence ID" value="HHJ80269.1"/>
    <property type="molecule type" value="Genomic_DNA"/>
</dbReference>
<dbReference type="NCBIfam" id="TIGR01509">
    <property type="entry name" value="HAD-SF-IA-v3"/>
    <property type="match status" value="1"/>
</dbReference>
<protein>
    <submittedName>
        <fullName evidence="1">HAD family phosphatase</fullName>
    </submittedName>
</protein>
<dbReference type="Gene3D" id="3.40.50.1000">
    <property type="entry name" value="HAD superfamily/HAD-like"/>
    <property type="match status" value="1"/>
</dbReference>
<dbReference type="InterPro" id="IPR036412">
    <property type="entry name" value="HAD-like_sf"/>
</dbReference>
<dbReference type="PANTHER" id="PTHR43611:SF3">
    <property type="entry name" value="FLAVIN MONONUCLEOTIDE HYDROLASE 1, CHLOROPLATIC"/>
    <property type="match status" value="1"/>
</dbReference>
<sequence>MNQKTNQIKAVLFDYGGVLADEGFRNGLAAIARRQGLDPEQLVAQALEAVYDSGYVLGRGTEAEFWQALEARSGLAGDFSEFRQELMSGFRLRPWMIEWVDRLKQAGYRVGILSDQTDWLDQLDRRDHFQGHFDVVFNSYHLGMGKRDVAIFPEVARRLNLTPEQILFIDDSPGHIERAR</sequence>
<accession>A0A832J5U7</accession>
<proteinExistence type="predicted"/>
<dbReference type="PANTHER" id="PTHR43611">
    <property type="entry name" value="ALPHA-D-GLUCOSE 1-PHOSPHATE PHOSPHATASE"/>
    <property type="match status" value="1"/>
</dbReference>
<dbReference type="Pfam" id="PF00702">
    <property type="entry name" value="Hydrolase"/>
    <property type="match status" value="1"/>
</dbReference>
<dbReference type="SFLD" id="SFLDS00003">
    <property type="entry name" value="Haloacid_Dehalogenase"/>
    <property type="match status" value="1"/>
</dbReference>
<dbReference type="SFLD" id="SFLDG01129">
    <property type="entry name" value="C1.5:_HAD__Beta-PGM__Phosphata"/>
    <property type="match status" value="1"/>
</dbReference>
<dbReference type="PRINTS" id="PR00413">
    <property type="entry name" value="HADHALOGNASE"/>
</dbReference>
<dbReference type="CDD" id="cd02603">
    <property type="entry name" value="HAD_sEH-N_like"/>
    <property type="match status" value="1"/>
</dbReference>